<dbReference type="SMART" id="SM00052">
    <property type="entry name" value="EAL"/>
    <property type="match status" value="1"/>
</dbReference>
<proteinExistence type="predicted"/>
<protein>
    <submittedName>
        <fullName evidence="3">Bifunctional diguanylate cyclase/phosphodiesterase</fullName>
    </submittedName>
</protein>
<feature type="transmembrane region" description="Helical" evidence="1">
    <location>
        <begin position="82"/>
        <end position="102"/>
    </location>
</feature>
<name>A0ABW8KXC0_9GAMM</name>
<keyword evidence="1" id="KW-0472">Membrane</keyword>
<dbReference type="CDD" id="cd01948">
    <property type="entry name" value="EAL"/>
    <property type="match status" value="1"/>
</dbReference>
<dbReference type="Proteomes" id="UP001620262">
    <property type="component" value="Unassembled WGS sequence"/>
</dbReference>
<dbReference type="PANTHER" id="PTHR33121:SF79">
    <property type="entry name" value="CYCLIC DI-GMP PHOSPHODIESTERASE PDED-RELATED"/>
    <property type="match status" value="1"/>
</dbReference>
<feature type="transmembrane region" description="Helical" evidence="1">
    <location>
        <begin position="135"/>
        <end position="154"/>
    </location>
</feature>
<dbReference type="Pfam" id="PF00990">
    <property type="entry name" value="GGDEF"/>
    <property type="match status" value="1"/>
</dbReference>
<keyword evidence="1" id="KW-0812">Transmembrane</keyword>
<dbReference type="SUPFAM" id="SSF141868">
    <property type="entry name" value="EAL domain-like"/>
    <property type="match status" value="1"/>
</dbReference>
<dbReference type="Gene3D" id="3.20.20.450">
    <property type="entry name" value="EAL domain"/>
    <property type="match status" value="1"/>
</dbReference>
<gene>
    <name evidence="3" type="ORF">ACI2JU_11175</name>
</gene>
<feature type="domain" description="EAL" evidence="2">
    <location>
        <begin position="490"/>
        <end position="743"/>
    </location>
</feature>
<dbReference type="Pfam" id="PF00563">
    <property type="entry name" value="EAL"/>
    <property type="match status" value="1"/>
</dbReference>
<dbReference type="InterPro" id="IPR029787">
    <property type="entry name" value="Nucleotide_cyclase"/>
</dbReference>
<feature type="transmembrane region" description="Helical" evidence="1">
    <location>
        <begin position="55"/>
        <end position="75"/>
    </location>
</feature>
<organism evidence="3 4">
    <name type="scientific">Pseudoalteromonas rhizosphaerae</name>
    <dbReference type="NCBI Taxonomy" id="2518973"/>
    <lineage>
        <taxon>Bacteria</taxon>
        <taxon>Pseudomonadati</taxon>
        <taxon>Pseudomonadota</taxon>
        <taxon>Gammaproteobacteria</taxon>
        <taxon>Alteromonadales</taxon>
        <taxon>Pseudoalteromonadaceae</taxon>
        <taxon>Pseudoalteromonas</taxon>
    </lineage>
</organism>
<evidence type="ECO:0000313" key="4">
    <source>
        <dbReference type="Proteomes" id="UP001620262"/>
    </source>
</evidence>
<dbReference type="InterPro" id="IPR000160">
    <property type="entry name" value="GGDEF_dom"/>
</dbReference>
<keyword evidence="1" id="KW-1133">Transmembrane helix</keyword>
<dbReference type="EMBL" id="JBJDOT010000013">
    <property type="protein sequence ID" value="MFK3864437.1"/>
    <property type="molecule type" value="Genomic_DNA"/>
</dbReference>
<evidence type="ECO:0000256" key="1">
    <source>
        <dbReference type="SAM" id="Phobius"/>
    </source>
</evidence>
<evidence type="ECO:0000313" key="3">
    <source>
        <dbReference type="EMBL" id="MFK3864437.1"/>
    </source>
</evidence>
<comment type="caution">
    <text evidence="3">The sequence shown here is derived from an EMBL/GenBank/DDBJ whole genome shotgun (WGS) entry which is preliminary data.</text>
</comment>
<dbReference type="InterPro" id="IPR035919">
    <property type="entry name" value="EAL_sf"/>
</dbReference>
<keyword evidence="4" id="KW-1185">Reference proteome</keyword>
<dbReference type="RefSeq" id="WP_404675457.1">
    <property type="nucleotide sequence ID" value="NZ_JBJDOT010000013.1"/>
</dbReference>
<feature type="transmembrane region" description="Helical" evidence="1">
    <location>
        <begin position="166"/>
        <end position="189"/>
    </location>
</feature>
<dbReference type="PROSITE" id="PS50883">
    <property type="entry name" value="EAL"/>
    <property type="match status" value="1"/>
</dbReference>
<dbReference type="InterPro" id="IPR001633">
    <property type="entry name" value="EAL_dom"/>
</dbReference>
<sequence length="754" mass="85560">MHYFRRYFLLSDHVNSNVRIPNWRISALRIILAAGVILCFAVLCDTLNAAIEFNLIHVIVLCASFFVTMAILLLASRKCFTLCAHALLLSIVAATISINLFLTDINLAKIGSMYMYACPIIALMLLGVRTALSYAILNIVPFYFIIYNIDISSLTSINTQLPNSDWYISGLLFLIFNICIPLAVARTIVAAKRLNQTMAESNSHLAAKNELYRTFFTKSSIAKIIIDSENTVIDFNSQAKMLFDFKATVKNSTVKLDKLLPNLVIAANPQKNQVFKYKNTYKTVHYQQVTDSDYCVLRFDDCTEQHQIKQNLLAMEQENKRLRYSDGQTHLPNREWFELQCERFVAKYQGDFYIVITQSANNEYLNLKYSKADAKAHLVSAYKRLKDSNEDLVLCAHVGNNKLAFIITTSSANKIEYKLLNEVKHALDEPYIMRGRKCQQSFLFGFSNFPRQGKSSATVLNNAIEALKLADNHRPINGYDEKRSQAFLEKHEISMLLDEALHNAELELHYQPKVTHDGKCIGLEALARWNSKTLGVVSPAVFIPIAEEYRMISRLTDLIIQKVCTQIATWSKDEIPLVPVAINISLLDFGQSDFMSKLVKYLADFNVKPSQIELELTETSLEANQEYSLALMQNLQSWGFTISVDDFGVGYSNIARLAEYPINKLKLDRSLISQVTSSTRQKSLVKAIHVMCDELGIKCVSEGVETQQQVEIMANMGCKEFQGFYFSKPLSAYHYTEHIKQQGLNFNPQKIPTS</sequence>
<evidence type="ECO:0000259" key="2">
    <source>
        <dbReference type="PROSITE" id="PS50883"/>
    </source>
</evidence>
<dbReference type="InterPro" id="IPR043128">
    <property type="entry name" value="Rev_trsase/Diguanyl_cyclase"/>
</dbReference>
<feature type="transmembrane region" description="Helical" evidence="1">
    <location>
        <begin position="21"/>
        <end position="43"/>
    </location>
</feature>
<dbReference type="PANTHER" id="PTHR33121">
    <property type="entry name" value="CYCLIC DI-GMP PHOSPHODIESTERASE PDEF"/>
    <property type="match status" value="1"/>
</dbReference>
<dbReference type="InterPro" id="IPR050706">
    <property type="entry name" value="Cyclic-di-GMP_PDE-like"/>
</dbReference>
<reference evidence="3 4" key="1">
    <citation type="submission" date="2024-11" db="EMBL/GenBank/DDBJ databases">
        <title>The Natural Products Discovery Center: Release of the First 8490 Sequenced Strains for Exploring Actinobacteria Biosynthetic Diversity.</title>
        <authorList>
            <person name="Kalkreuter E."/>
            <person name="Kautsar S.A."/>
            <person name="Yang D."/>
            <person name="Bader C.D."/>
            <person name="Teijaro C.N."/>
            <person name="Fluegel L."/>
            <person name="Davis C.M."/>
            <person name="Simpson J.R."/>
            <person name="Lauterbach L."/>
            <person name="Steele A.D."/>
            <person name="Gui C."/>
            <person name="Meng S."/>
            <person name="Li G."/>
            <person name="Viehrig K."/>
            <person name="Ye F."/>
            <person name="Su P."/>
            <person name="Kiefer A.F."/>
            <person name="Nichols A."/>
            <person name="Cepeda A.J."/>
            <person name="Yan W."/>
            <person name="Fan B."/>
            <person name="Jiang Y."/>
            <person name="Adhikari A."/>
            <person name="Zheng C.-J."/>
            <person name="Schuster L."/>
            <person name="Cowan T.M."/>
            <person name="Smanski M.J."/>
            <person name="Chevrette M.G."/>
            <person name="De Carvalho L.P.S."/>
            <person name="Shen B."/>
        </authorList>
    </citation>
    <scope>NUCLEOTIDE SEQUENCE [LARGE SCALE GENOMIC DNA]</scope>
    <source>
        <strain evidence="3 4">NPDC078403</strain>
    </source>
</reference>
<accession>A0ABW8KXC0</accession>
<dbReference type="Gene3D" id="3.30.70.270">
    <property type="match status" value="1"/>
</dbReference>
<dbReference type="SUPFAM" id="SSF55073">
    <property type="entry name" value="Nucleotide cyclase"/>
    <property type="match status" value="1"/>
</dbReference>